<feature type="region of interest" description="Disordered" evidence="2">
    <location>
        <begin position="44"/>
        <end position="63"/>
    </location>
</feature>
<comment type="caution">
    <text evidence="3">The sequence shown here is derived from an EMBL/GenBank/DDBJ whole genome shotgun (WGS) entry which is preliminary data.</text>
</comment>
<sequence>MDISNVSSAVVSGLNGYKAAEQGIEQASVNINQLQAERDVVAQTDVANDQNENAPRENTPPPVSLNAEAVNLVVNEHLAKANVNVIKTADDVVGTLIDTKV</sequence>
<evidence type="ECO:0000256" key="2">
    <source>
        <dbReference type="SAM" id="MobiDB-lite"/>
    </source>
</evidence>
<proteinExistence type="predicted"/>
<name>A0ABT5FDY8_9GAMM</name>
<evidence type="ECO:0000256" key="1">
    <source>
        <dbReference type="SAM" id="Coils"/>
    </source>
</evidence>
<dbReference type="Proteomes" id="UP001528411">
    <property type="component" value="Unassembled WGS sequence"/>
</dbReference>
<evidence type="ECO:0000313" key="4">
    <source>
        <dbReference type="Proteomes" id="UP001528411"/>
    </source>
</evidence>
<reference evidence="3 4" key="1">
    <citation type="submission" date="2023-01" db="EMBL/GenBank/DDBJ databases">
        <title>Psychrosphaera sp. nov., isolated from marine algae.</title>
        <authorList>
            <person name="Bayburt H."/>
            <person name="Choi B.J."/>
            <person name="Kim J.M."/>
            <person name="Choi D.G."/>
            <person name="Jeon C.O."/>
        </authorList>
    </citation>
    <scope>NUCLEOTIDE SEQUENCE [LARGE SCALE GENOMIC DNA]</scope>
    <source>
        <strain evidence="3 4">G1-22</strain>
    </source>
</reference>
<dbReference type="RefSeq" id="WP_215964464.1">
    <property type="nucleotide sequence ID" value="NZ_JAQOMS010000002.1"/>
</dbReference>
<feature type="coiled-coil region" evidence="1">
    <location>
        <begin position="17"/>
        <end position="44"/>
    </location>
</feature>
<evidence type="ECO:0000313" key="3">
    <source>
        <dbReference type="EMBL" id="MDC2889765.1"/>
    </source>
</evidence>
<keyword evidence="4" id="KW-1185">Reference proteome</keyword>
<organism evidence="3 4">
    <name type="scientific">Psychrosphaera algicola</name>
    <dbReference type="NCBI Taxonomy" id="3023714"/>
    <lineage>
        <taxon>Bacteria</taxon>
        <taxon>Pseudomonadati</taxon>
        <taxon>Pseudomonadota</taxon>
        <taxon>Gammaproteobacteria</taxon>
        <taxon>Alteromonadales</taxon>
        <taxon>Pseudoalteromonadaceae</taxon>
        <taxon>Psychrosphaera</taxon>
    </lineage>
</organism>
<protein>
    <recommendedName>
        <fullName evidence="5">Flagellar basal-body/hook protein C-terminal domain-containing protein</fullName>
    </recommendedName>
</protein>
<keyword evidence="1" id="KW-0175">Coiled coil</keyword>
<evidence type="ECO:0008006" key="5">
    <source>
        <dbReference type="Google" id="ProtNLM"/>
    </source>
</evidence>
<dbReference type="EMBL" id="JAQOMS010000002">
    <property type="protein sequence ID" value="MDC2889765.1"/>
    <property type="molecule type" value="Genomic_DNA"/>
</dbReference>
<gene>
    <name evidence="3" type="ORF">PN838_14490</name>
</gene>
<accession>A0ABT5FDY8</accession>